<dbReference type="InterPro" id="IPR001304">
    <property type="entry name" value="C-type_lectin-like"/>
</dbReference>
<dbReference type="SMART" id="SM00034">
    <property type="entry name" value="CLECT"/>
    <property type="match status" value="1"/>
</dbReference>
<dbReference type="InterPro" id="IPR016186">
    <property type="entry name" value="C-type_lectin-like/link_sf"/>
</dbReference>
<keyword evidence="3" id="KW-1185">Reference proteome</keyword>
<gene>
    <name evidence="2" type="ORF">MCOR_22591</name>
</gene>
<dbReference type="EMBL" id="CACVKT020003993">
    <property type="protein sequence ID" value="CAC5387232.1"/>
    <property type="molecule type" value="Genomic_DNA"/>
</dbReference>
<sequence>MEDLGGISIDSLKNTYQVEGNVGLAFNIGLLQCFMLCLRTNACLTLFFKNASRQCILHSKTFHYKSPTAMEIGWEAYLIIDLTGRCPTNFLYYRPLDLCYRIEDGTHMNMEDPNIDIVSQCYAKGSELIRVDSAEKQAYMEHALAGLPDTAYVCVQGSNYVVPGVWTYDDGIPFGYTNWEVGQPNGGNNPRNLGMDVSGTGLLWHDYPIPESKTCSYVCERR</sequence>
<accession>A0A6J8BU86</accession>
<evidence type="ECO:0000313" key="2">
    <source>
        <dbReference type="EMBL" id="CAC5387232.1"/>
    </source>
</evidence>
<dbReference type="OrthoDB" id="6120040at2759"/>
<feature type="domain" description="C-type lectin" evidence="1">
    <location>
        <begin position="121"/>
        <end position="206"/>
    </location>
</feature>
<name>A0A6J8BU86_MYTCO</name>
<proteinExistence type="predicted"/>
<evidence type="ECO:0000313" key="3">
    <source>
        <dbReference type="Proteomes" id="UP000507470"/>
    </source>
</evidence>
<dbReference type="CDD" id="cd00037">
    <property type="entry name" value="CLECT"/>
    <property type="match status" value="1"/>
</dbReference>
<organism evidence="2 3">
    <name type="scientific">Mytilus coruscus</name>
    <name type="common">Sea mussel</name>
    <dbReference type="NCBI Taxonomy" id="42192"/>
    <lineage>
        <taxon>Eukaryota</taxon>
        <taxon>Metazoa</taxon>
        <taxon>Spiralia</taxon>
        <taxon>Lophotrochozoa</taxon>
        <taxon>Mollusca</taxon>
        <taxon>Bivalvia</taxon>
        <taxon>Autobranchia</taxon>
        <taxon>Pteriomorphia</taxon>
        <taxon>Mytilida</taxon>
        <taxon>Mytiloidea</taxon>
        <taxon>Mytilidae</taxon>
        <taxon>Mytilinae</taxon>
        <taxon>Mytilus</taxon>
    </lineage>
</organism>
<evidence type="ECO:0000259" key="1">
    <source>
        <dbReference type="PROSITE" id="PS50041"/>
    </source>
</evidence>
<dbReference type="SUPFAM" id="SSF56436">
    <property type="entry name" value="C-type lectin-like"/>
    <property type="match status" value="1"/>
</dbReference>
<dbReference type="Gene3D" id="3.10.100.10">
    <property type="entry name" value="Mannose-Binding Protein A, subunit A"/>
    <property type="match status" value="1"/>
</dbReference>
<dbReference type="AlphaFoldDB" id="A0A6J8BU86"/>
<dbReference type="Proteomes" id="UP000507470">
    <property type="component" value="Unassembled WGS sequence"/>
</dbReference>
<protein>
    <recommendedName>
        <fullName evidence="1">C-type lectin domain-containing protein</fullName>
    </recommendedName>
</protein>
<dbReference type="InterPro" id="IPR016187">
    <property type="entry name" value="CTDL_fold"/>
</dbReference>
<reference evidence="2 3" key="1">
    <citation type="submission" date="2020-06" db="EMBL/GenBank/DDBJ databases">
        <authorList>
            <person name="Li R."/>
            <person name="Bekaert M."/>
        </authorList>
    </citation>
    <scope>NUCLEOTIDE SEQUENCE [LARGE SCALE GENOMIC DNA]</scope>
    <source>
        <strain evidence="3">wild</strain>
    </source>
</reference>
<dbReference type="PROSITE" id="PS50041">
    <property type="entry name" value="C_TYPE_LECTIN_2"/>
    <property type="match status" value="1"/>
</dbReference>